<feature type="transmembrane region" description="Helical" evidence="5">
    <location>
        <begin position="12"/>
        <end position="44"/>
    </location>
</feature>
<organism evidence="6 7">
    <name type="scientific">Ligaoa zhengdingensis</name>
    <dbReference type="NCBI Taxonomy" id="2763658"/>
    <lineage>
        <taxon>Bacteria</taxon>
        <taxon>Bacillati</taxon>
        <taxon>Bacillota</taxon>
        <taxon>Clostridia</taxon>
        <taxon>Eubacteriales</taxon>
        <taxon>Oscillospiraceae</taxon>
        <taxon>Ligaoa</taxon>
    </lineage>
</organism>
<evidence type="ECO:0000256" key="4">
    <source>
        <dbReference type="ARBA" id="ARBA00023136"/>
    </source>
</evidence>
<feature type="transmembrane region" description="Helical" evidence="5">
    <location>
        <begin position="51"/>
        <end position="73"/>
    </location>
</feature>
<evidence type="ECO:0000256" key="3">
    <source>
        <dbReference type="ARBA" id="ARBA00022989"/>
    </source>
</evidence>
<feature type="transmembrane region" description="Helical" evidence="5">
    <location>
        <begin position="252"/>
        <end position="278"/>
    </location>
</feature>
<evidence type="ECO:0000313" key="7">
    <source>
        <dbReference type="Proteomes" id="UP000653127"/>
    </source>
</evidence>
<evidence type="ECO:0000313" key="6">
    <source>
        <dbReference type="EMBL" id="MBC8547120.1"/>
    </source>
</evidence>
<name>A0A926DXL3_9FIRM</name>
<keyword evidence="2 5" id="KW-0812">Transmembrane</keyword>
<evidence type="ECO:0000256" key="5">
    <source>
        <dbReference type="SAM" id="Phobius"/>
    </source>
</evidence>
<dbReference type="AlphaFoldDB" id="A0A926DXL3"/>
<sequence length="293" mass="32755">MKAFSNFHPLVLFFYFISVLLLTMFTLHPVLLFFSLLGAVLFASMLETPRAVLVSLGFYVPMFLLIAVTNPLFSHNGVTPLFFMNDNPVTLEAILYGAAAAGMVISVMYWCRCYNTVVTSDKFLYLFGKLIPKLSLILSMALRFVPLFKAQVKKISRIQKTMGLYSSESKVDRLRGGFRVFSAIVTWSLENAVDTAASMRARGYGLPGRSNYSIYRFTPRDGAALGILAVLLGGSLWGMKTKVLEFSYYPRVAALSLTPVVLAGYAVVSALMFLPFLIEVKENLVWNYFRSKI</sequence>
<evidence type="ECO:0000256" key="2">
    <source>
        <dbReference type="ARBA" id="ARBA00022692"/>
    </source>
</evidence>
<gene>
    <name evidence="6" type="ORF">H8711_09285</name>
</gene>
<feature type="transmembrane region" description="Helical" evidence="5">
    <location>
        <begin position="222"/>
        <end position="240"/>
    </location>
</feature>
<dbReference type="Pfam" id="PF02361">
    <property type="entry name" value="CbiQ"/>
    <property type="match status" value="1"/>
</dbReference>
<dbReference type="GO" id="GO:0005886">
    <property type="term" value="C:plasma membrane"/>
    <property type="evidence" value="ECO:0007669"/>
    <property type="project" value="UniProtKB-ARBA"/>
</dbReference>
<comment type="caution">
    <text evidence="6">The sequence shown here is derived from an EMBL/GenBank/DDBJ whole genome shotgun (WGS) entry which is preliminary data.</text>
</comment>
<feature type="transmembrane region" description="Helical" evidence="5">
    <location>
        <begin position="93"/>
        <end position="111"/>
    </location>
</feature>
<evidence type="ECO:0000256" key="1">
    <source>
        <dbReference type="ARBA" id="ARBA00004141"/>
    </source>
</evidence>
<comment type="subcellular location">
    <subcellularLocation>
        <location evidence="1">Membrane</location>
        <topology evidence="1">Multi-pass membrane protein</topology>
    </subcellularLocation>
</comment>
<dbReference type="InterPro" id="IPR003339">
    <property type="entry name" value="ABC/ECF_trnsptr_transmembrane"/>
</dbReference>
<keyword evidence="7" id="KW-1185">Reference proteome</keyword>
<proteinExistence type="predicted"/>
<dbReference type="CDD" id="cd16914">
    <property type="entry name" value="EcfT"/>
    <property type="match status" value="1"/>
</dbReference>
<accession>A0A926DXL3</accession>
<protein>
    <submittedName>
        <fullName evidence="6">Energy-coupling factor transporter transmembrane protein EcfT</fullName>
    </submittedName>
</protein>
<dbReference type="EMBL" id="JACRST010000014">
    <property type="protein sequence ID" value="MBC8547120.1"/>
    <property type="molecule type" value="Genomic_DNA"/>
</dbReference>
<keyword evidence="4 5" id="KW-0472">Membrane</keyword>
<feature type="transmembrane region" description="Helical" evidence="5">
    <location>
        <begin position="123"/>
        <end position="145"/>
    </location>
</feature>
<dbReference type="Proteomes" id="UP000653127">
    <property type="component" value="Unassembled WGS sequence"/>
</dbReference>
<keyword evidence="3 5" id="KW-1133">Transmembrane helix</keyword>
<dbReference type="RefSeq" id="WP_249283195.1">
    <property type="nucleotide sequence ID" value="NZ_JACRST010000014.1"/>
</dbReference>
<reference evidence="6" key="1">
    <citation type="submission" date="2020-08" db="EMBL/GenBank/DDBJ databases">
        <title>Genome public.</title>
        <authorList>
            <person name="Liu C."/>
            <person name="Sun Q."/>
        </authorList>
    </citation>
    <scope>NUCLEOTIDE SEQUENCE</scope>
    <source>
        <strain evidence="6">NSJ-31</strain>
    </source>
</reference>